<evidence type="ECO:0000313" key="4">
    <source>
        <dbReference type="Proteomes" id="UP000663887"/>
    </source>
</evidence>
<dbReference type="Proteomes" id="UP000663887">
    <property type="component" value="Unassembled WGS sequence"/>
</dbReference>
<gene>
    <name evidence="3" type="ORF">XDN619_LOCUS6485</name>
</gene>
<keyword evidence="1" id="KW-0732">Signal</keyword>
<dbReference type="InterPro" id="IPR009030">
    <property type="entry name" value="Growth_fac_rcpt_cys_sf"/>
</dbReference>
<dbReference type="Pfam" id="PF07699">
    <property type="entry name" value="Ephrin_rec_like"/>
    <property type="match status" value="2"/>
</dbReference>
<feature type="chain" id="PRO_5032281598" description="Tyrosine-protein kinase ephrin type A/B receptor-like domain-containing protein" evidence="1">
    <location>
        <begin position="24"/>
        <end position="153"/>
    </location>
</feature>
<name>A0A816NU77_9BILA</name>
<sequence length="153" mass="15846">MMANMVFIMRAIVFFVSIVSILASEKCPAGFYCQTDTKAAPQHSRYVAPLPCPPGSFSGIGEDHCTPCAVGYYASKSGSTVCTECPAGFMCEKADQNPVLCPLGTYSACTGKSCCSTCPAGTYTPSTGSIECIRCPSGSSCPTSVPPSCGELC</sequence>
<reference evidence="3" key="1">
    <citation type="submission" date="2021-02" db="EMBL/GenBank/DDBJ databases">
        <authorList>
            <person name="Nowell W R."/>
        </authorList>
    </citation>
    <scope>NUCLEOTIDE SEQUENCE</scope>
</reference>
<dbReference type="SMART" id="SM01411">
    <property type="entry name" value="Ephrin_rec_like"/>
    <property type="match status" value="2"/>
</dbReference>
<feature type="domain" description="Tyrosine-protein kinase ephrin type A/B receptor-like" evidence="2">
    <location>
        <begin position="104"/>
        <end position="140"/>
    </location>
</feature>
<dbReference type="PANTHER" id="PTHR46967">
    <property type="entry name" value="INSULIN-LIKE GROWTH FACTOR BINDING PROTEIN,N-TERMINAL"/>
    <property type="match status" value="1"/>
</dbReference>
<dbReference type="SUPFAM" id="SSF57184">
    <property type="entry name" value="Growth factor receptor domain"/>
    <property type="match status" value="1"/>
</dbReference>
<dbReference type="AlphaFoldDB" id="A0A816NU77"/>
<accession>A0A816NU77</accession>
<evidence type="ECO:0000259" key="2">
    <source>
        <dbReference type="Pfam" id="PF07699"/>
    </source>
</evidence>
<organism evidence="3 4">
    <name type="scientific">Rotaria magnacalcarata</name>
    <dbReference type="NCBI Taxonomy" id="392030"/>
    <lineage>
        <taxon>Eukaryota</taxon>
        <taxon>Metazoa</taxon>
        <taxon>Spiralia</taxon>
        <taxon>Gnathifera</taxon>
        <taxon>Rotifera</taxon>
        <taxon>Eurotatoria</taxon>
        <taxon>Bdelloidea</taxon>
        <taxon>Philodinida</taxon>
        <taxon>Philodinidae</taxon>
        <taxon>Rotaria</taxon>
    </lineage>
</organism>
<protein>
    <recommendedName>
        <fullName evidence="2">Tyrosine-protein kinase ephrin type A/B receptor-like domain-containing protein</fullName>
    </recommendedName>
</protein>
<dbReference type="Gene3D" id="2.10.50.10">
    <property type="entry name" value="Tumor Necrosis Factor Receptor, subunit A, domain 2"/>
    <property type="match status" value="2"/>
</dbReference>
<proteinExistence type="predicted"/>
<feature type="domain" description="Tyrosine-protein kinase ephrin type A/B receptor-like" evidence="2">
    <location>
        <begin position="55"/>
        <end position="90"/>
    </location>
</feature>
<evidence type="ECO:0000313" key="3">
    <source>
        <dbReference type="EMBL" id="CAF2039903.1"/>
    </source>
</evidence>
<dbReference type="InterPro" id="IPR011641">
    <property type="entry name" value="Tyr-kin_ephrin_A/B_rcpt-like"/>
</dbReference>
<dbReference type="PANTHER" id="PTHR46967:SF1">
    <property type="entry name" value="KERATIN-ASSOCIATED PROTEIN 16-1-LIKE"/>
    <property type="match status" value="1"/>
</dbReference>
<comment type="caution">
    <text evidence="3">The sequence shown here is derived from an EMBL/GenBank/DDBJ whole genome shotgun (WGS) entry which is preliminary data.</text>
</comment>
<dbReference type="EMBL" id="CAJNRG010001851">
    <property type="protein sequence ID" value="CAF2039903.1"/>
    <property type="molecule type" value="Genomic_DNA"/>
</dbReference>
<feature type="signal peptide" evidence="1">
    <location>
        <begin position="1"/>
        <end position="23"/>
    </location>
</feature>
<evidence type="ECO:0000256" key="1">
    <source>
        <dbReference type="SAM" id="SignalP"/>
    </source>
</evidence>